<evidence type="ECO:0000313" key="2">
    <source>
        <dbReference type="EMBL" id="GEM83684.1"/>
    </source>
</evidence>
<evidence type="ECO:0000259" key="1">
    <source>
        <dbReference type="PROSITE" id="PS50532"/>
    </source>
</evidence>
<organism evidence="2 3">
    <name type="scientific">Meiothermus hypogaeus NBRC 106114</name>
    <dbReference type="NCBI Taxonomy" id="1227553"/>
    <lineage>
        <taxon>Bacteria</taxon>
        <taxon>Thermotogati</taxon>
        <taxon>Deinococcota</taxon>
        <taxon>Deinococci</taxon>
        <taxon>Thermales</taxon>
        <taxon>Thermaceae</taxon>
        <taxon>Meiothermus</taxon>
    </lineage>
</organism>
<feature type="domain" description="HTH IS408-type" evidence="1">
    <location>
        <begin position="11"/>
        <end position="91"/>
    </location>
</feature>
<gene>
    <name evidence="2" type="ORF">MHY01S_18500</name>
</gene>
<comment type="caution">
    <text evidence="2">The sequence shown here is derived from an EMBL/GenBank/DDBJ whole genome shotgun (WGS) entry which is preliminary data.</text>
</comment>
<dbReference type="EMBL" id="BJXL01000056">
    <property type="protein sequence ID" value="GEM83684.1"/>
    <property type="molecule type" value="Genomic_DNA"/>
</dbReference>
<dbReference type="PROSITE" id="PS50532">
    <property type="entry name" value="HTH_IS408"/>
    <property type="match status" value="1"/>
</dbReference>
<reference evidence="2 3" key="1">
    <citation type="submission" date="2019-07" db="EMBL/GenBank/DDBJ databases">
        <title>Whole genome shotgun sequence of Meiothermus hypogaeus NBRC 106114.</title>
        <authorList>
            <person name="Hosoyama A."/>
            <person name="Uohara A."/>
            <person name="Ohji S."/>
            <person name="Ichikawa N."/>
        </authorList>
    </citation>
    <scope>NUCLEOTIDE SEQUENCE [LARGE SCALE GENOMIC DNA]</scope>
    <source>
        <strain evidence="2 3">NBRC 106114</strain>
    </source>
</reference>
<proteinExistence type="predicted"/>
<protein>
    <recommendedName>
        <fullName evidence="1">HTH IS408-type domain-containing protein</fullName>
    </recommendedName>
</protein>
<dbReference type="InterPro" id="IPR017895">
    <property type="entry name" value="HTH_IS408/IS1162_type"/>
</dbReference>
<sequence>MPGKRVSMRKIREVLRLKWGLGVEERNIALSVRLSRSTIWEYVRQAKEAGLSWPLPEDLDDVSLKARLFKSGLGRGVERPEPDWLHIHQERKRPGVTLLKLWQEYAAAQPEGTAYG</sequence>
<accession>A0A511R255</accession>
<name>A0A511R255_9DEIN</name>
<evidence type="ECO:0000313" key="3">
    <source>
        <dbReference type="Proteomes" id="UP000321197"/>
    </source>
</evidence>
<dbReference type="Proteomes" id="UP000321197">
    <property type="component" value="Unassembled WGS sequence"/>
</dbReference>
<dbReference type="AlphaFoldDB" id="A0A511R255"/>